<reference evidence="2" key="1">
    <citation type="submission" date="2016-09" db="EMBL/GenBank/DDBJ databases">
        <authorList>
            <person name="Jeantristanb JTB J.-T."/>
            <person name="Ricardo R."/>
        </authorList>
    </citation>
    <scope>NUCLEOTIDE SEQUENCE [LARGE SCALE GENOMIC DNA]</scope>
</reference>
<accession>A0A238FIS4</accession>
<sequence length="100" mass="11874">MKHFERAWGDPFHSYYRLADFLQLEQLRRLALRSIVSQLNAGNVAWELFGQLGANYNEIREKAFDFTIRKWPEVKKTEGMQNVQRWVQEGRFASAIELLL</sequence>
<evidence type="ECO:0000313" key="2">
    <source>
        <dbReference type="Proteomes" id="UP000198372"/>
    </source>
</evidence>
<keyword evidence="2" id="KW-1185">Reference proteome</keyword>
<protein>
    <submittedName>
        <fullName evidence="1">BQ2448_6120 protein</fullName>
    </submittedName>
</protein>
<organism evidence="1 2">
    <name type="scientific">Microbotryum intermedium</name>
    <dbReference type="NCBI Taxonomy" id="269621"/>
    <lineage>
        <taxon>Eukaryota</taxon>
        <taxon>Fungi</taxon>
        <taxon>Dikarya</taxon>
        <taxon>Basidiomycota</taxon>
        <taxon>Pucciniomycotina</taxon>
        <taxon>Microbotryomycetes</taxon>
        <taxon>Microbotryales</taxon>
        <taxon>Microbotryaceae</taxon>
        <taxon>Microbotryum</taxon>
    </lineage>
</organism>
<gene>
    <name evidence="1" type="ORF">BQ2448_6120</name>
</gene>
<name>A0A238FIS4_9BASI</name>
<proteinExistence type="predicted"/>
<dbReference type="Proteomes" id="UP000198372">
    <property type="component" value="Unassembled WGS sequence"/>
</dbReference>
<dbReference type="STRING" id="269621.A0A238FIS4"/>
<evidence type="ECO:0000313" key="1">
    <source>
        <dbReference type="EMBL" id="SCV73690.1"/>
    </source>
</evidence>
<dbReference type="AlphaFoldDB" id="A0A238FIS4"/>
<dbReference type="EMBL" id="FMSP01000019">
    <property type="protein sequence ID" value="SCV73690.1"/>
    <property type="molecule type" value="Genomic_DNA"/>
</dbReference>
<dbReference type="OrthoDB" id="2523671at2759"/>